<dbReference type="PATRIC" id="fig|1423733.4.peg.3212"/>
<evidence type="ECO:0000256" key="4">
    <source>
        <dbReference type="RuleBase" id="RU000363"/>
    </source>
</evidence>
<dbReference type="AlphaFoldDB" id="A0A0R2BJ55"/>
<proteinExistence type="inferred from homology"/>
<dbReference type="PRINTS" id="PR00081">
    <property type="entry name" value="GDHRDH"/>
</dbReference>
<dbReference type="PRINTS" id="PR00080">
    <property type="entry name" value="SDRFAMILY"/>
</dbReference>
<dbReference type="InterPro" id="IPR002347">
    <property type="entry name" value="SDR_fam"/>
</dbReference>
<dbReference type="CDD" id="cd05233">
    <property type="entry name" value="SDR_c"/>
    <property type="match status" value="1"/>
</dbReference>
<organism evidence="5 6">
    <name type="scientific">Secundilactobacillus collinoides DSM 20515 = JCM 1123</name>
    <dbReference type="NCBI Taxonomy" id="1423733"/>
    <lineage>
        <taxon>Bacteria</taxon>
        <taxon>Bacillati</taxon>
        <taxon>Bacillota</taxon>
        <taxon>Bacilli</taxon>
        <taxon>Lactobacillales</taxon>
        <taxon>Lactobacillaceae</taxon>
        <taxon>Secundilactobacillus</taxon>
    </lineage>
</organism>
<name>A0A0R2BJ55_SECCO</name>
<dbReference type="EMBL" id="AYYR01000009">
    <property type="protein sequence ID" value="KRM77716.1"/>
    <property type="molecule type" value="Genomic_DNA"/>
</dbReference>
<keyword evidence="3" id="KW-0560">Oxidoreductase</keyword>
<evidence type="ECO:0008006" key="7">
    <source>
        <dbReference type="Google" id="ProtNLM"/>
    </source>
</evidence>
<keyword evidence="2" id="KW-0521">NADP</keyword>
<comment type="caution">
    <text evidence="5">The sequence shown here is derived from an EMBL/GenBank/DDBJ whole genome shotgun (WGS) entry which is preliminary data.</text>
</comment>
<accession>A0A0R2BJ55</accession>
<sequence>MIKMKDFKDKVALITGSAHGFGKVLAIESAKRGMKLALADVDESALTETVKQASDLGAEVISIPTDVTEETAVDHMVQTTKDKYGRIDLLINSAGVAVPGPIWELPTRDWDWILHADLLSQVYALKRVIPIMRQQEGHADILNVASMAGLVSSPLMPAYYATKFAVVGMTEAVEYDLQAAKANVGMHVFCPAFVHTDLQHSENHRPAAYTNTDDPYYSSDTFKQGQAFAEKDITTGMPLDKIPDIVFGALERDDFYILSHPGMNPAIVARAQSIPTGKGPDLAALAPFLEKTHDA</sequence>
<evidence type="ECO:0000313" key="6">
    <source>
        <dbReference type="Proteomes" id="UP000051845"/>
    </source>
</evidence>
<evidence type="ECO:0000313" key="5">
    <source>
        <dbReference type="EMBL" id="KRM77716.1"/>
    </source>
</evidence>
<comment type="similarity">
    <text evidence="1 4">Belongs to the short-chain dehydrogenases/reductases (SDR) family.</text>
</comment>
<evidence type="ECO:0000256" key="2">
    <source>
        <dbReference type="ARBA" id="ARBA00022857"/>
    </source>
</evidence>
<reference evidence="5 6" key="1">
    <citation type="journal article" date="2015" name="Genome Announc.">
        <title>Expanding the biotechnology potential of lactobacilli through comparative genomics of 213 strains and associated genera.</title>
        <authorList>
            <person name="Sun Z."/>
            <person name="Harris H.M."/>
            <person name="McCann A."/>
            <person name="Guo C."/>
            <person name="Argimon S."/>
            <person name="Zhang W."/>
            <person name="Yang X."/>
            <person name="Jeffery I.B."/>
            <person name="Cooney J.C."/>
            <person name="Kagawa T.F."/>
            <person name="Liu W."/>
            <person name="Song Y."/>
            <person name="Salvetti E."/>
            <person name="Wrobel A."/>
            <person name="Rasinkangas P."/>
            <person name="Parkhill J."/>
            <person name="Rea M.C."/>
            <person name="O'Sullivan O."/>
            <person name="Ritari J."/>
            <person name="Douillard F.P."/>
            <person name="Paul Ross R."/>
            <person name="Yang R."/>
            <person name="Briner A.E."/>
            <person name="Felis G.E."/>
            <person name="de Vos W.M."/>
            <person name="Barrangou R."/>
            <person name="Klaenhammer T.R."/>
            <person name="Caufield P.W."/>
            <person name="Cui Y."/>
            <person name="Zhang H."/>
            <person name="O'Toole P.W."/>
        </authorList>
    </citation>
    <scope>NUCLEOTIDE SEQUENCE [LARGE SCALE GENOMIC DNA]</scope>
    <source>
        <strain evidence="5 6">DSM 20515</strain>
    </source>
</reference>
<dbReference type="Proteomes" id="UP000051845">
    <property type="component" value="Unassembled WGS sequence"/>
</dbReference>
<dbReference type="STRING" id="33960.TY91_11335"/>
<dbReference type="GO" id="GO:0016491">
    <property type="term" value="F:oxidoreductase activity"/>
    <property type="evidence" value="ECO:0007669"/>
    <property type="project" value="UniProtKB-KW"/>
</dbReference>
<dbReference type="SUPFAM" id="SSF51735">
    <property type="entry name" value="NAD(P)-binding Rossmann-fold domains"/>
    <property type="match status" value="1"/>
</dbReference>
<dbReference type="PANTHER" id="PTHR43391">
    <property type="entry name" value="RETINOL DEHYDROGENASE-RELATED"/>
    <property type="match status" value="1"/>
</dbReference>
<dbReference type="Pfam" id="PF00106">
    <property type="entry name" value="adh_short"/>
    <property type="match status" value="1"/>
</dbReference>
<dbReference type="PANTHER" id="PTHR43391:SF14">
    <property type="entry name" value="DEHYDROGENASE_REDUCTASE SDR FAMILY PROTEIN 7-LIKE"/>
    <property type="match status" value="1"/>
</dbReference>
<dbReference type="InterPro" id="IPR036291">
    <property type="entry name" value="NAD(P)-bd_dom_sf"/>
</dbReference>
<protein>
    <recommendedName>
        <fullName evidence="7">Short-chain dehydrogenase oxidoreductase</fullName>
    </recommendedName>
</protein>
<evidence type="ECO:0000256" key="1">
    <source>
        <dbReference type="ARBA" id="ARBA00006484"/>
    </source>
</evidence>
<evidence type="ECO:0000256" key="3">
    <source>
        <dbReference type="ARBA" id="ARBA00023002"/>
    </source>
</evidence>
<gene>
    <name evidence="5" type="ORF">FC82_GL003088</name>
</gene>
<dbReference type="Gene3D" id="3.40.50.720">
    <property type="entry name" value="NAD(P)-binding Rossmann-like Domain"/>
    <property type="match status" value="1"/>
</dbReference>